<comment type="caution">
    <text evidence="2">The sequence shown here is derived from an EMBL/GenBank/DDBJ whole genome shotgun (WGS) entry which is preliminary data.</text>
</comment>
<evidence type="ECO:0000259" key="1">
    <source>
        <dbReference type="Pfam" id="PF01048"/>
    </source>
</evidence>
<dbReference type="PANTHER" id="PTHR46832">
    <property type="entry name" value="5'-METHYLTHIOADENOSINE/S-ADENOSYLHOMOCYSTEINE NUCLEOSIDASE"/>
    <property type="match status" value="1"/>
</dbReference>
<protein>
    <submittedName>
        <fullName evidence="2">5'-methylthioadenosine/S-adenosylhomocysteine nucleosidase</fullName>
    </submittedName>
</protein>
<feature type="domain" description="Nucleoside phosphorylase" evidence="1">
    <location>
        <begin position="14"/>
        <end position="253"/>
    </location>
</feature>
<dbReference type="RefSeq" id="WP_258790178.1">
    <property type="nucleotide sequence ID" value="NZ_JANUGQ010000027.1"/>
</dbReference>
<sequence length="495" mass="53622">MLGKGAELNEASDKIVVLTALPLEYQAVRSLLEDPRRVDHAGTIFEQGRLAGTSHTVYLTSTGPGNDSAAALTERAVSFVQPRAVFFTGIAGGLKSDISPGDIVVATEVHAYHGGKQDPDGFKVRSRSWEASYQLQQVAQYVANVGTWRSKLPEGVRTSTAVHFKPIVAGDVVLNAPQESSLRTFLDHSYNGAVAVEMEGAGFASAAHKTQAVPHLMIRGISDRADGTKQNTDGLGLQEAAASHAALFLAEVITQLSPPPTSVGGPDFSTSRRLDDELVWQPLEQPAVVTWRKNLIPTSEYTSSASLLELHLVPVPATSRVPAVRMQQLTAELVDLGRSEGFFTNLEHVEAYDSAEVALVAVKDRHNRSAGIAITRSGQRSAWEALPHPGLSYVLDEDRTRDRIGILLKILDSIASPAASHYAPAVAVENTTMVTVERLSEVNPHSARIRPTDAPIEVQPEEAIGVEMISRCGRELAEELTARLIYSFRNPRRQW</sequence>
<dbReference type="InterPro" id="IPR035994">
    <property type="entry name" value="Nucleoside_phosphorylase_sf"/>
</dbReference>
<organism evidence="2 3">
    <name type="scientific">Streptomyces pyxinae</name>
    <dbReference type="NCBI Taxonomy" id="2970734"/>
    <lineage>
        <taxon>Bacteria</taxon>
        <taxon>Bacillati</taxon>
        <taxon>Actinomycetota</taxon>
        <taxon>Actinomycetes</taxon>
        <taxon>Kitasatosporales</taxon>
        <taxon>Streptomycetaceae</taxon>
        <taxon>Streptomyces</taxon>
    </lineage>
</organism>
<proteinExistence type="predicted"/>
<keyword evidence="3" id="KW-1185">Reference proteome</keyword>
<dbReference type="PANTHER" id="PTHR46832:SF1">
    <property type="entry name" value="5'-METHYLTHIOADENOSINE_S-ADENOSYLHOMOCYSTEINE NUCLEOSIDASE"/>
    <property type="match status" value="1"/>
</dbReference>
<reference evidence="2" key="1">
    <citation type="submission" date="2022-08" db="EMBL/GenBank/DDBJ databases">
        <authorList>
            <person name="Somphong A."/>
            <person name="Phongsopitanun W."/>
        </authorList>
    </citation>
    <scope>NUCLEOTIDE SEQUENCE</scope>
    <source>
        <strain evidence="2">LP05-1</strain>
    </source>
</reference>
<dbReference type="Gene3D" id="3.40.50.1580">
    <property type="entry name" value="Nucleoside phosphorylase domain"/>
    <property type="match status" value="1"/>
</dbReference>
<evidence type="ECO:0000313" key="2">
    <source>
        <dbReference type="EMBL" id="MCS0638872.1"/>
    </source>
</evidence>
<dbReference type="SUPFAM" id="SSF53167">
    <property type="entry name" value="Purine and uridine phosphorylases"/>
    <property type="match status" value="1"/>
</dbReference>
<dbReference type="EMBL" id="JANUGQ010000027">
    <property type="protein sequence ID" value="MCS0638872.1"/>
    <property type="molecule type" value="Genomic_DNA"/>
</dbReference>
<dbReference type="Proteomes" id="UP001431313">
    <property type="component" value="Unassembled WGS sequence"/>
</dbReference>
<gene>
    <name evidence="2" type="ORF">NX801_25130</name>
</gene>
<dbReference type="CDD" id="cd09008">
    <property type="entry name" value="MTAN"/>
    <property type="match status" value="1"/>
</dbReference>
<accession>A0ABT2CN73</accession>
<dbReference type="InterPro" id="IPR000845">
    <property type="entry name" value="Nucleoside_phosphorylase_d"/>
</dbReference>
<name>A0ABT2CN73_9ACTN</name>
<dbReference type="Pfam" id="PF01048">
    <property type="entry name" value="PNP_UDP_1"/>
    <property type="match status" value="1"/>
</dbReference>
<evidence type="ECO:0000313" key="3">
    <source>
        <dbReference type="Proteomes" id="UP001431313"/>
    </source>
</evidence>